<dbReference type="Proteomes" id="UP000179807">
    <property type="component" value="Unassembled WGS sequence"/>
</dbReference>
<dbReference type="PRINTS" id="PR00190">
    <property type="entry name" value="ACTIN"/>
</dbReference>
<keyword evidence="3" id="KW-1185">Reference proteome</keyword>
<dbReference type="SMART" id="SM00268">
    <property type="entry name" value="ACTIN"/>
    <property type="match status" value="1"/>
</dbReference>
<dbReference type="SUPFAM" id="SSF53067">
    <property type="entry name" value="Actin-like ATPase domain"/>
    <property type="match status" value="2"/>
</dbReference>
<sequence length="376" mass="42147">MEVQSVVIDNGSCVIKAGFSGGQTPHTTFSSSIGFATYPLINSNSAGHKDYYISDEASERIGILSQKYPIHHSIIKDWDTMEKIWHHTFYNELRIDPVEHLYLFTSNVNVPASQNSKIAEIMFEKYKIPGIFFKPSDELTLLASGRTTGVVLESGDGVSSISAILEGYRIPETLQWTKMAGSSVTNFLIKKLQKRDLLLDNNKSDTIIARSIKETVGYISENYEEELKKFDEAASAKSTTYRYPDGQSLNIGNVSFKTPEFLFRPHVYGLEGKGLHQMLAETIQKCDIHIQLDLFKKICIGGGNTLFKGFDKRIELEMAKIVPEDTKVKIVSAKRRGFSAWIGAAMFSANQSFTEMAISKKTFEEEGSSIIERKCK</sequence>
<dbReference type="VEuPathDB" id="TrichDB:TRFO_19573"/>
<dbReference type="Pfam" id="PF00022">
    <property type="entry name" value="Actin"/>
    <property type="match status" value="1"/>
</dbReference>
<evidence type="ECO:0000313" key="2">
    <source>
        <dbReference type="EMBL" id="OHT10984.1"/>
    </source>
</evidence>
<reference evidence="2" key="1">
    <citation type="submission" date="2016-10" db="EMBL/GenBank/DDBJ databases">
        <authorList>
            <person name="Benchimol M."/>
            <person name="Almeida L.G."/>
            <person name="Vasconcelos A.T."/>
            <person name="Perreira-Neves A."/>
            <person name="Rosa I.A."/>
            <person name="Tasca T."/>
            <person name="Bogo M.R."/>
            <person name="de Souza W."/>
        </authorList>
    </citation>
    <scope>NUCLEOTIDE SEQUENCE [LARGE SCALE GENOMIC DNA]</scope>
    <source>
        <strain evidence="2">K</strain>
    </source>
</reference>
<proteinExistence type="inferred from homology"/>
<dbReference type="InterPro" id="IPR043129">
    <property type="entry name" value="ATPase_NBD"/>
</dbReference>
<protein>
    <submittedName>
        <fullName evidence="2">Actin-1</fullName>
    </submittedName>
</protein>
<dbReference type="InterPro" id="IPR004000">
    <property type="entry name" value="Actin"/>
</dbReference>
<dbReference type="AlphaFoldDB" id="A0A1J4KJ69"/>
<evidence type="ECO:0000313" key="3">
    <source>
        <dbReference type="Proteomes" id="UP000179807"/>
    </source>
</evidence>
<name>A0A1J4KJ69_9EUKA</name>
<dbReference type="FunFam" id="3.30.420.40:FF:000050">
    <property type="entry name" value="Actin, alpha skeletal muscle"/>
    <property type="match status" value="1"/>
</dbReference>
<gene>
    <name evidence="2" type="primary">ACT1</name>
    <name evidence="2" type="ORF">TRFO_19573</name>
</gene>
<dbReference type="Gene3D" id="3.30.420.40">
    <property type="match status" value="2"/>
</dbReference>
<accession>A0A1J4KJ69</accession>
<dbReference type="PANTHER" id="PTHR11937">
    <property type="entry name" value="ACTIN"/>
    <property type="match status" value="1"/>
</dbReference>
<dbReference type="Gene3D" id="3.90.640.10">
    <property type="entry name" value="Actin, Chain A, domain 4"/>
    <property type="match status" value="1"/>
</dbReference>
<comment type="caution">
    <text evidence="2">The sequence shown here is derived from an EMBL/GenBank/DDBJ whole genome shotgun (WGS) entry which is preliminary data.</text>
</comment>
<evidence type="ECO:0000256" key="1">
    <source>
        <dbReference type="RuleBase" id="RU000487"/>
    </source>
</evidence>
<dbReference type="EMBL" id="MLAK01000597">
    <property type="protein sequence ID" value="OHT10984.1"/>
    <property type="molecule type" value="Genomic_DNA"/>
</dbReference>
<dbReference type="RefSeq" id="XP_068364120.1">
    <property type="nucleotide sequence ID" value="XM_068500872.1"/>
</dbReference>
<organism evidence="2 3">
    <name type="scientific">Tritrichomonas foetus</name>
    <dbReference type="NCBI Taxonomy" id="1144522"/>
    <lineage>
        <taxon>Eukaryota</taxon>
        <taxon>Metamonada</taxon>
        <taxon>Parabasalia</taxon>
        <taxon>Tritrichomonadida</taxon>
        <taxon>Tritrichomonadidae</taxon>
        <taxon>Tritrichomonas</taxon>
    </lineage>
</organism>
<dbReference type="GeneID" id="94835576"/>
<comment type="similarity">
    <text evidence="1">Belongs to the actin family.</text>
</comment>